<evidence type="ECO:0000259" key="2">
    <source>
        <dbReference type="Pfam" id="PF22569"/>
    </source>
</evidence>
<protein>
    <recommendedName>
        <fullName evidence="4">2'-deoxycytidine 5'-triphosphate deaminase</fullName>
    </recommendedName>
</protein>
<accession>A0A382YYT0</accession>
<proteinExistence type="predicted"/>
<dbReference type="InterPro" id="IPR010550">
    <property type="entry name" value="DCD_N"/>
</dbReference>
<dbReference type="Gene3D" id="2.70.40.10">
    <property type="match status" value="2"/>
</dbReference>
<dbReference type="Pfam" id="PF22569">
    <property type="entry name" value="DCD_C"/>
    <property type="match status" value="1"/>
</dbReference>
<dbReference type="InterPro" id="IPR036157">
    <property type="entry name" value="dUTPase-like_sf"/>
</dbReference>
<organism evidence="3">
    <name type="scientific">marine metagenome</name>
    <dbReference type="NCBI Taxonomy" id="408172"/>
    <lineage>
        <taxon>unclassified sequences</taxon>
        <taxon>metagenomes</taxon>
        <taxon>ecological metagenomes</taxon>
    </lineage>
</organism>
<reference evidence="3" key="1">
    <citation type="submission" date="2018-05" db="EMBL/GenBank/DDBJ databases">
        <authorList>
            <person name="Lanie J.A."/>
            <person name="Ng W.-L."/>
            <person name="Kazmierczak K.M."/>
            <person name="Andrzejewski T.M."/>
            <person name="Davidsen T.M."/>
            <person name="Wayne K.J."/>
            <person name="Tettelin H."/>
            <person name="Glass J.I."/>
            <person name="Rusch D."/>
            <person name="Podicherti R."/>
            <person name="Tsui H.-C.T."/>
            <person name="Winkler M.E."/>
        </authorList>
    </citation>
    <scope>NUCLEOTIDE SEQUENCE</scope>
</reference>
<feature type="domain" description="2'-deoxycytidine 5'-triphosphate deaminase N-terminal" evidence="1">
    <location>
        <begin position="23"/>
        <end position="184"/>
    </location>
</feature>
<name>A0A382YYT0_9ZZZZ</name>
<dbReference type="AlphaFoldDB" id="A0A382YYT0"/>
<dbReference type="PANTHER" id="PTHR42680">
    <property type="entry name" value="DCTP DEAMINASE"/>
    <property type="match status" value="1"/>
</dbReference>
<dbReference type="NCBIfam" id="NF005734">
    <property type="entry name" value="PRK07559.1"/>
    <property type="match status" value="1"/>
</dbReference>
<dbReference type="GO" id="GO:0008829">
    <property type="term" value="F:dCTP deaminase activity"/>
    <property type="evidence" value="ECO:0007669"/>
    <property type="project" value="InterPro"/>
</dbReference>
<dbReference type="SUPFAM" id="SSF51283">
    <property type="entry name" value="dUTPase-like"/>
    <property type="match status" value="1"/>
</dbReference>
<feature type="domain" description="2'-deoxycytidine 5'-triphosphate deaminase C-terminal" evidence="2">
    <location>
        <begin position="189"/>
        <end position="247"/>
    </location>
</feature>
<dbReference type="GO" id="GO:0015949">
    <property type="term" value="P:nucleobase-containing small molecule interconversion"/>
    <property type="evidence" value="ECO:0007669"/>
    <property type="project" value="TreeGrafter"/>
</dbReference>
<feature type="non-terminal residue" evidence="3">
    <location>
        <position position="247"/>
    </location>
</feature>
<gene>
    <name evidence="3" type="ORF">METZ01_LOCUS441094</name>
</gene>
<evidence type="ECO:0008006" key="4">
    <source>
        <dbReference type="Google" id="ProtNLM"/>
    </source>
</evidence>
<dbReference type="PANTHER" id="PTHR42680:SF3">
    <property type="entry name" value="DCTP DEAMINASE"/>
    <property type="match status" value="1"/>
</dbReference>
<sequence>MDEQADLLPKVSVPYPTEPQHTTGLLPSQVIGEMIRSHEITSIGQILHAQVQPASLDLRLDKVAYRVRSSFLPGPDHKVREKLEDLKMGEIDLSRGALLEKECVYIVPLKEGLALSSRIAAVANPKSSIGRLDIFTRLITDRATEFDRVSCGYQGPLYAEISPRAFSVVVREGSCLNQLRLRRGNPNSSDATLRRLHEQWRLVDRSEEETNIENGIALSVDLYGPLNQGVVGYKARKHTGAIDVDRI</sequence>
<evidence type="ECO:0000259" key="1">
    <source>
        <dbReference type="Pfam" id="PF06559"/>
    </source>
</evidence>
<evidence type="ECO:0000313" key="3">
    <source>
        <dbReference type="EMBL" id="SVD88240.1"/>
    </source>
</evidence>
<dbReference type="GO" id="GO:0009394">
    <property type="term" value="P:2'-deoxyribonucleotide metabolic process"/>
    <property type="evidence" value="ECO:0007669"/>
    <property type="project" value="InterPro"/>
</dbReference>
<dbReference type="Pfam" id="PF06559">
    <property type="entry name" value="DCD_N"/>
    <property type="match status" value="1"/>
</dbReference>
<dbReference type="InterPro" id="IPR053811">
    <property type="entry name" value="DCD_C"/>
</dbReference>
<dbReference type="EMBL" id="UINC01179523">
    <property type="protein sequence ID" value="SVD88240.1"/>
    <property type="molecule type" value="Genomic_DNA"/>
</dbReference>